<gene>
    <name evidence="1" type="ORF">LOK49_LG01G03387</name>
</gene>
<dbReference type="Proteomes" id="UP001060215">
    <property type="component" value="Chromosome 1"/>
</dbReference>
<evidence type="ECO:0000313" key="2">
    <source>
        <dbReference type="Proteomes" id="UP001060215"/>
    </source>
</evidence>
<protein>
    <submittedName>
        <fullName evidence="1">B3 domain-containing protein</fullName>
    </submittedName>
</protein>
<dbReference type="EMBL" id="CM045758">
    <property type="protein sequence ID" value="KAI8031009.1"/>
    <property type="molecule type" value="Genomic_DNA"/>
</dbReference>
<sequence>MAKRHSGRKASYFYEFFKVYLPDQSSQSLRVPPAFVKQLNGPIPNNAILKDLGGKFWHVEIEEAENGIYFKSGWQRFVNDNSLEFGNFLVFRYKGHSLFHVKIFRENGCMKEEASTFEKTAVSVEIEEESEEEHTCYEPIHNCKRKYSKIGRKRSENYEGKSKRLVCEPSSEGIAKGTLRLKVPRVIQGDGRALETASKFVSKFPFFKVVMAPAYINGGLMNIPATFLKSYMEEDRQSVTLLVSDKPDKSWPVKLIRFKETTGKLSQGWLKFCRENTLKTRDVCVFELVERNDFVLKVSILRCLD</sequence>
<evidence type="ECO:0000313" key="1">
    <source>
        <dbReference type="EMBL" id="KAI8031009.1"/>
    </source>
</evidence>
<name>A0ACC0J0F9_9ERIC</name>
<keyword evidence="2" id="KW-1185">Reference proteome</keyword>
<reference evidence="1 2" key="1">
    <citation type="journal article" date="2022" name="Plant J.">
        <title>Chromosome-level genome of Camellia lanceoleosa provides a valuable resource for understanding genome evolution and self-incompatibility.</title>
        <authorList>
            <person name="Gong W."/>
            <person name="Xiao S."/>
            <person name="Wang L."/>
            <person name="Liao Z."/>
            <person name="Chang Y."/>
            <person name="Mo W."/>
            <person name="Hu G."/>
            <person name="Li W."/>
            <person name="Zhao G."/>
            <person name="Zhu H."/>
            <person name="Hu X."/>
            <person name="Ji K."/>
            <person name="Xiang X."/>
            <person name="Song Q."/>
            <person name="Yuan D."/>
            <person name="Jin S."/>
            <person name="Zhang L."/>
        </authorList>
    </citation>
    <scope>NUCLEOTIDE SEQUENCE [LARGE SCALE GENOMIC DNA]</scope>
    <source>
        <strain evidence="1">SQ_2022a</strain>
    </source>
</reference>
<comment type="caution">
    <text evidence="1">The sequence shown here is derived from an EMBL/GenBank/DDBJ whole genome shotgun (WGS) entry which is preliminary data.</text>
</comment>
<organism evidence="1 2">
    <name type="scientific">Camellia lanceoleosa</name>
    <dbReference type="NCBI Taxonomy" id="1840588"/>
    <lineage>
        <taxon>Eukaryota</taxon>
        <taxon>Viridiplantae</taxon>
        <taxon>Streptophyta</taxon>
        <taxon>Embryophyta</taxon>
        <taxon>Tracheophyta</taxon>
        <taxon>Spermatophyta</taxon>
        <taxon>Magnoliopsida</taxon>
        <taxon>eudicotyledons</taxon>
        <taxon>Gunneridae</taxon>
        <taxon>Pentapetalae</taxon>
        <taxon>asterids</taxon>
        <taxon>Ericales</taxon>
        <taxon>Theaceae</taxon>
        <taxon>Camellia</taxon>
    </lineage>
</organism>
<proteinExistence type="predicted"/>
<accession>A0ACC0J0F9</accession>